<proteinExistence type="predicted"/>
<keyword evidence="1" id="KW-0175">Coiled coil</keyword>
<name>A0AA39DJ48_VITRO</name>
<protein>
    <submittedName>
        <fullName evidence="3">Uncharacterized protein</fullName>
    </submittedName>
</protein>
<sequence>MFERTPCFMDPEPPPAKLADFFPPTVHISENIGGDPPEFLKARLPFGTPESAIACVVTGVRSLMYQRDILLERLKVAEGMRAFVSHRMGLIEELRVKLGQVERGSRSLEEVEKEKQAARVEAERLRKEIEGAERLREEKEVAEVKLQGSEQENARLRKEIEELRSGFEVDEMYFVGYRCCMKKNDITHDIPSFPSDDEDDLAGGSS</sequence>
<comment type="caution">
    <text evidence="3">The sequence shown here is derived from an EMBL/GenBank/DDBJ whole genome shotgun (WGS) entry which is preliminary data.</text>
</comment>
<evidence type="ECO:0000313" key="4">
    <source>
        <dbReference type="Proteomes" id="UP001168098"/>
    </source>
</evidence>
<dbReference type="Proteomes" id="UP001168098">
    <property type="component" value="Unassembled WGS sequence"/>
</dbReference>
<reference evidence="3 4" key="1">
    <citation type="journal article" date="2023" name="BMC Biotechnol.">
        <title>Vitis rotundifolia cv Carlos genome sequencing.</title>
        <authorList>
            <person name="Huff M."/>
            <person name="Hulse-Kemp A."/>
            <person name="Scheffler B."/>
            <person name="Youngblood R."/>
            <person name="Simpson S."/>
            <person name="Babiker E."/>
            <person name="Staton M."/>
        </authorList>
    </citation>
    <scope>NUCLEOTIDE SEQUENCE [LARGE SCALE GENOMIC DNA]</scope>
    <source>
        <tissue evidence="3">Leaf</tissue>
    </source>
</reference>
<feature type="compositionally biased region" description="Acidic residues" evidence="2">
    <location>
        <begin position="195"/>
        <end position="206"/>
    </location>
</feature>
<dbReference type="EMBL" id="JARBHA010000013">
    <property type="protein sequence ID" value="KAJ9685495.1"/>
    <property type="molecule type" value="Genomic_DNA"/>
</dbReference>
<evidence type="ECO:0000256" key="1">
    <source>
        <dbReference type="SAM" id="Coils"/>
    </source>
</evidence>
<keyword evidence="4" id="KW-1185">Reference proteome</keyword>
<organism evidence="3 4">
    <name type="scientific">Vitis rotundifolia</name>
    <name type="common">Muscadine grape</name>
    <dbReference type="NCBI Taxonomy" id="103349"/>
    <lineage>
        <taxon>Eukaryota</taxon>
        <taxon>Viridiplantae</taxon>
        <taxon>Streptophyta</taxon>
        <taxon>Embryophyta</taxon>
        <taxon>Tracheophyta</taxon>
        <taxon>Spermatophyta</taxon>
        <taxon>Magnoliopsida</taxon>
        <taxon>eudicotyledons</taxon>
        <taxon>Gunneridae</taxon>
        <taxon>Pentapetalae</taxon>
        <taxon>rosids</taxon>
        <taxon>Vitales</taxon>
        <taxon>Vitaceae</taxon>
        <taxon>Viteae</taxon>
        <taxon>Vitis</taxon>
    </lineage>
</organism>
<evidence type="ECO:0000313" key="3">
    <source>
        <dbReference type="EMBL" id="KAJ9685495.1"/>
    </source>
</evidence>
<dbReference type="AlphaFoldDB" id="A0AA39DJ48"/>
<feature type="coiled-coil region" evidence="1">
    <location>
        <begin position="101"/>
        <end position="166"/>
    </location>
</feature>
<accession>A0AA39DJ48</accession>
<gene>
    <name evidence="3" type="ORF">PVL29_017512</name>
</gene>
<evidence type="ECO:0000256" key="2">
    <source>
        <dbReference type="SAM" id="MobiDB-lite"/>
    </source>
</evidence>
<feature type="region of interest" description="Disordered" evidence="2">
    <location>
        <begin position="185"/>
        <end position="206"/>
    </location>
</feature>